<evidence type="ECO:0000256" key="4">
    <source>
        <dbReference type="ARBA" id="ARBA00047686"/>
    </source>
</evidence>
<dbReference type="EMBL" id="BSYI01000014">
    <property type="protein sequence ID" value="GMG82959.1"/>
    <property type="molecule type" value="Genomic_DNA"/>
</dbReference>
<evidence type="ECO:0000259" key="6">
    <source>
        <dbReference type="Pfam" id="PF00692"/>
    </source>
</evidence>
<keyword evidence="8" id="KW-1185">Reference proteome</keyword>
<feature type="binding site" evidence="5">
    <location>
        <position position="87"/>
    </location>
    <ligand>
        <name>substrate</name>
    </ligand>
</feature>
<evidence type="ECO:0000313" key="7">
    <source>
        <dbReference type="EMBL" id="GMG82959.1"/>
    </source>
</evidence>
<comment type="caution">
    <text evidence="7">The sequence shown here is derived from an EMBL/GenBank/DDBJ whole genome shotgun (WGS) entry which is preliminary data.</text>
</comment>
<keyword evidence="2 5" id="KW-0378">Hydrolase</keyword>
<keyword evidence="3 5" id="KW-0546">Nucleotide metabolism</keyword>
<dbReference type="NCBIfam" id="TIGR00576">
    <property type="entry name" value="dut"/>
    <property type="match status" value="1"/>
</dbReference>
<dbReference type="InterPro" id="IPR033704">
    <property type="entry name" value="dUTPase_trimeric"/>
</dbReference>
<dbReference type="PANTHER" id="PTHR11241">
    <property type="entry name" value="DEOXYURIDINE 5'-TRIPHOSPHATE NUCLEOTIDOHYDROLASE"/>
    <property type="match status" value="1"/>
</dbReference>
<name>A0ABQ6LL15_9RHOB</name>
<dbReference type="Gene3D" id="2.70.40.10">
    <property type="match status" value="1"/>
</dbReference>
<dbReference type="InterPro" id="IPR008181">
    <property type="entry name" value="dUTPase"/>
</dbReference>
<sequence length="155" mass="16125">MTLQIAVLRLPHHDPALPLPDYATAGSAGMDLYASLQPDDRAEGLALPSLGRVLVPTGLAIAIPEGHEGQVRPRSGLAVRHGVTVANAPGTIDSDYRGELGVLLTNLSLETYWVSHGTRIAQLVIAPVTRARLVPAESLPGTARGEGGFGSTGTH</sequence>
<comment type="function">
    <text evidence="5">This enzyme is involved in nucleotide metabolism: it produces dUMP, the immediate precursor of thymidine nucleotides and it decreases the intracellular concentration of dUTP so that uracil cannot be incorporated into DNA.</text>
</comment>
<gene>
    <name evidence="5 7" type="primary">dut</name>
    <name evidence="7" type="ORF">LNKW23_21720</name>
</gene>
<evidence type="ECO:0000256" key="5">
    <source>
        <dbReference type="HAMAP-Rule" id="MF_00116"/>
    </source>
</evidence>
<comment type="similarity">
    <text evidence="1 5">Belongs to the dUTPase family.</text>
</comment>
<evidence type="ECO:0000256" key="1">
    <source>
        <dbReference type="ARBA" id="ARBA00006581"/>
    </source>
</evidence>
<comment type="cofactor">
    <cofactor evidence="5">
        <name>Mg(2+)</name>
        <dbReference type="ChEBI" id="CHEBI:18420"/>
    </cofactor>
</comment>
<keyword evidence="5" id="KW-0460">Magnesium</keyword>
<dbReference type="EC" id="3.6.1.23" evidence="5"/>
<dbReference type="RefSeq" id="WP_285671751.1">
    <property type="nucleotide sequence ID" value="NZ_BSYI01000014.1"/>
</dbReference>
<feature type="binding site" evidence="5">
    <location>
        <begin position="74"/>
        <end position="76"/>
    </location>
    <ligand>
        <name>substrate</name>
    </ligand>
</feature>
<dbReference type="CDD" id="cd07557">
    <property type="entry name" value="trimeric_dUTPase"/>
    <property type="match status" value="1"/>
</dbReference>
<reference evidence="7 8" key="1">
    <citation type="submission" date="2023-04" db="EMBL/GenBank/DDBJ databases">
        <title>Marinoamorphus aggregata gen. nov., sp. Nov., isolate from tissue of brittle star Ophioplocus japonicus.</title>
        <authorList>
            <person name="Kawano K."/>
            <person name="Sawayama S."/>
            <person name="Nakagawa S."/>
        </authorList>
    </citation>
    <scope>NUCLEOTIDE SEQUENCE [LARGE SCALE GENOMIC DNA]</scope>
    <source>
        <strain evidence="7 8">NKW23</strain>
    </source>
</reference>
<dbReference type="Proteomes" id="UP001239909">
    <property type="component" value="Unassembled WGS sequence"/>
</dbReference>
<comment type="catalytic activity">
    <reaction evidence="4 5">
        <text>dUTP + H2O = dUMP + diphosphate + H(+)</text>
        <dbReference type="Rhea" id="RHEA:10248"/>
        <dbReference type="ChEBI" id="CHEBI:15377"/>
        <dbReference type="ChEBI" id="CHEBI:15378"/>
        <dbReference type="ChEBI" id="CHEBI:33019"/>
        <dbReference type="ChEBI" id="CHEBI:61555"/>
        <dbReference type="ChEBI" id="CHEBI:246422"/>
        <dbReference type="EC" id="3.6.1.23"/>
    </reaction>
</comment>
<keyword evidence="5" id="KW-0479">Metal-binding</keyword>
<dbReference type="PANTHER" id="PTHR11241:SF0">
    <property type="entry name" value="DEOXYURIDINE 5'-TRIPHOSPHATE NUCLEOTIDOHYDROLASE"/>
    <property type="match status" value="1"/>
</dbReference>
<dbReference type="NCBIfam" id="NF001862">
    <property type="entry name" value="PRK00601.1"/>
    <property type="match status" value="1"/>
</dbReference>
<accession>A0ABQ6LL15</accession>
<protein>
    <recommendedName>
        <fullName evidence="5">Deoxyuridine 5'-triphosphate nucleotidohydrolase</fullName>
        <shortName evidence="5">dUTPase</shortName>
        <ecNumber evidence="5">3.6.1.23</ecNumber>
    </recommendedName>
    <alternativeName>
        <fullName evidence="5">dUTP pyrophosphatase</fullName>
    </alternativeName>
</protein>
<evidence type="ECO:0000313" key="8">
    <source>
        <dbReference type="Proteomes" id="UP001239909"/>
    </source>
</evidence>
<comment type="caution">
    <text evidence="5">Lacks conserved residue(s) required for the propagation of feature annotation.</text>
</comment>
<feature type="domain" description="dUTPase-like" evidence="6">
    <location>
        <begin position="18"/>
        <end position="153"/>
    </location>
</feature>
<evidence type="ECO:0000256" key="3">
    <source>
        <dbReference type="ARBA" id="ARBA00023080"/>
    </source>
</evidence>
<comment type="pathway">
    <text evidence="5">Pyrimidine metabolism; dUMP biosynthesis; dUMP from dCTP (dUTP route): step 2/2.</text>
</comment>
<feature type="binding site" evidence="5">
    <location>
        <begin position="91"/>
        <end position="93"/>
    </location>
    <ligand>
        <name>substrate</name>
    </ligand>
</feature>
<dbReference type="HAMAP" id="MF_00116">
    <property type="entry name" value="dUTPase_bact"/>
    <property type="match status" value="1"/>
</dbReference>
<dbReference type="Pfam" id="PF00692">
    <property type="entry name" value="dUTPase"/>
    <property type="match status" value="1"/>
</dbReference>
<organism evidence="7 8">
    <name type="scientific">Paralimibaculum aggregatum</name>
    <dbReference type="NCBI Taxonomy" id="3036245"/>
    <lineage>
        <taxon>Bacteria</taxon>
        <taxon>Pseudomonadati</taxon>
        <taxon>Pseudomonadota</taxon>
        <taxon>Alphaproteobacteria</taxon>
        <taxon>Rhodobacterales</taxon>
        <taxon>Paracoccaceae</taxon>
        <taxon>Paralimibaculum</taxon>
    </lineage>
</organism>
<proteinExistence type="inferred from homology"/>
<dbReference type="SUPFAM" id="SSF51283">
    <property type="entry name" value="dUTPase-like"/>
    <property type="match status" value="1"/>
</dbReference>
<dbReference type="InterPro" id="IPR036157">
    <property type="entry name" value="dUTPase-like_sf"/>
</dbReference>
<evidence type="ECO:0000256" key="2">
    <source>
        <dbReference type="ARBA" id="ARBA00022801"/>
    </source>
</evidence>
<dbReference type="InterPro" id="IPR029054">
    <property type="entry name" value="dUTPase-like"/>
</dbReference>